<dbReference type="SUPFAM" id="SSF55729">
    <property type="entry name" value="Acyl-CoA N-acyltransferases (Nat)"/>
    <property type="match status" value="1"/>
</dbReference>
<reference evidence="2 3" key="1">
    <citation type="submission" date="2016-10" db="EMBL/GenBank/DDBJ databases">
        <authorList>
            <person name="de Groot N.N."/>
        </authorList>
    </citation>
    <scope>NUCLEOTIDE SEQUENCE [LARGE SCALE GENOMIC DNA]</scope>
    <source>
        <strain evidence="2 3">DSM 15893</strain>
    </source>
</reference>
<dbReference type="EMBL" id="FOWR01000001">
    <property type="protein sequence ID" value="SFO68797.1"/>
    <property type="molecule type" value="Genomic_DNA"/>
</dbReference>
<organism evidence="2 3">
    <name type="scientific">Enterovibrio norvegicus DSM 15893</name>
    <dbReference type="NCBI Taxonomy" id="1121869"/>
    <lineage>
        <taxon>Bacteria</taxon>
        <taxon>Pseudomonadati</taxon>
        <taxon>Pseudomonadota</taxon>
        <taxon>Gammaproteobacteria</taxon>
        <taxon>Vibrionales</taxon>
        <taxon>Vibrionaceae</taxon>
        <taxon>Enterovibrio</taxon>
    </lineage>
</organism>
<dbReference type="RefSeq" id="WP_017016533.1">
    <property type="nucleotide sequence ID" value="NZ_FOWR01000001.1"/>
</dbReference>
<gene>
    <name evidence="2" type="ORF">SAMN03084138_00020</name>
</gene>
<evidence type="ECO:0000259" key="1">
    <source>
        <dbReference type="PROSITE" id="PS51186"/>
    </source>
</evidence>
<dbReference type="InterPro" id="IPR016181">
    <property type="entry name" value="Acyl_CoA_acyltransferase"/>
</dbReference>
<dbReference type="GeneID" id="35873799"/>
<dbReference type="AlphaFoldDB" id="A0A1I5J7R5"/>
<evidence type="ECO:0000313" key="3">
    <source>
        <dbReference type="Proteomes" id="UP000182692"/>
    </source>
</evidence>
<dbReference type="InterPro" id="IPR000182">
    <property type="entry name" value="GNAT_dom"/>
</dbReference>
<proteinExistence type="predicted"/>
<name>A0A1I5J7R5_9GAMM</name>
<keyword evidence="2" id="KW-0808">Transferase</keyword>
<dbReference type="Gene3D" id="3.40.630.30">
    <property type="match status" value="1"/>
</dbReference>
<feature type="domain" description="N-acetyltransferase" evidence="1">
    <location>
        <begin position="1"/>
        <end position="159"/>
    </location>
</feature>
<protein>
    <submittedName>
        <fullName evidence="2">Protein N-acetyltransferase, RimJ/RimL family</fullName>
    </submittedName>
</protein>
<dbReference type="CDD" id="cd04301">
    <property type="entry name" value="NAT_SF"/>
    <property type="match status" value="1"/>
</dbReference>
<dbReference type="GO" id="GO:0016747">
    <property type="term" value="F:acyltransferase activity, transferring groups other than amino-acyl groups"/>
    <property type="evidence" value="ECO:0007669"/>
    <property type="project" value="InterPro"/>
</dbReference>
<accession>A0A1I5J7R5</accession>
<sequence length="159" mass="17861">MELVPFSENDAAQLCAWIPDAKANFQWGGPAFSFPLTPAQICTHIAREEVAAYLVKHHQEAVGYIELFRVSDNEYRLCRVLIASPTQRGKGLGHQLVALALEKARVIPNVYKVSLAVFAHNTAAISCYSSLGFVVLPDHTKTRFFNGESWTLLRMERWL</sequence>
<dbReference type="OrthoDB" id="326501at2"/>
<evidence type="ECO:0000313" key="2">
    <source>
        <dbReference type="EMBL" id="SFO68797.1"/>
    </source>
</evidence>
<dbReference type="PANTHER" id="PTHR43415">
    <property type="entry name" value="SPERMIDINE N(1)-ACETYLTRANSFERASE"/>
    <property type="match status" value="1"/>
</dbReference>
<dbReference type="STRING" id="1121869.SAMN03084138_00020"/>
<dbReference type="Proteomes" id="UP000182692">
    <property type="component" value="Unassembled WGS sequence"/>
</dbReference>
<dbReference type="Pfam" id="PF00583">
    <property type="entry name" value="Acetyltransf_1"/>
    <property type="match status" value="1"/>
</dbReference>
<dbReference type="PROSITE" id="PS51186">
    <property type="entry name" value="GNAT"/>
    <property type="match status" value="1"/>
</dbReference>
<dbReference type="PANTHER" id="PTHR43415:SF5">
    <property type="entry name" value="ACETYLTRANSFERASE"/>
    <property type="match status" value="1"/>
</dbReference>